<dbReference type="PROSITE" id="PS01209">
    <property type="entry name" value="LDLRA_1"/>
    <property type="match status" value="1"/>
</dbReference>
<dbReference type="InterPro" id="IPR036055">
    <property type="entry name" value="LDL_receptor-like_sf"/>
</dbReference>
<dbReference type="PANTHER" id="PTHR22722:SF5">
    <property type="entry name" value="LOW-DENSITY LIPOPROTEIN RECEPTOR-RELATED PROTEIN 1B"/>
    <property type="match status" value="1"/>
</dbReference>
<evidence type="ECO:0000256" key="8">
    <source>
        <dbReference type="ARBA" id="ARBA00023180"/>
    </source>
</evidence>
<evidence type="ECO:0000256" key="6">
    <source>
        <dbReference type="ARBA" id="ARBA00023157"/>
    </source>
</evidence>
<reference evidence="10" key="1">
    <citation type="submission" date="2014-08" db="EMBL/GenBank/DDBJ databases">
        <authorList>
            <person name="Murali S."/>
            <person name="Richards S."/>
            <person name="Bandaranaike D."/>
            <person name="Bellair M."/>
            <person name="Blankenburg K."/>
            <person name="Chao H."/>
            <person name="Dinh H."/>
            <person name="Doddapaneni H."/>
            <person name="Dugan-Rocha S."/>
            <person name="Elkadiri S."/>
            <person name="Gnanaolivu R."/>
            <person name="Hughes D."/>
            <person name="Lee S."/>
            <person name="Li M."/>
            <person name="Ming W."/>
            <person name="Munidasa M."/>
            <person name="Muniz J."/>
            <person name="Nguyen L."/>
            <person name="Osuji N."/>
            <person name="Pu L.-L."/>
            <person name="Puazo M."/>
            <person name="Skinner E."/>
            <person name="Qu C."/>
            <person name="Quiroz J."/>
            <person name="Raj R."/>
            <person name="Weissenberger G."/>
            <person name="Xin Y."/>
            <person name="Zou X."/>
            <person name="Han Y."/>
            <person name="Worley K."/>
            <person name="Muzny D."/>
            <person name="Gibbs R."/>
        </authorList>
    </citation>
    <scope>NUCLEOTIDE SEQUENCE</scope>
    <source>
        <strain evidence="10">HAZT.00-mixed</strain>
        <tissue evidence="10">Whole organism</tissue>
    </source>
</reference>
<dbReference type="Pfam" id="PF00057">
    <property type="entry name" value="Ldl_recept_a"/>
    <property type="match status" value="4"/>
</dbReference>
<dbReference type="SUPFAM" id="SSF57424">
    <property type="entry name" value="LDL receptor-like module"/>
    <property type="match status" value="4"/>
</dbReference>
<dbReference type="GO" id="GO:0005886">
    <property type="term" value="C:plasma membrane"/>
    <property type="evidence" value="ECO:0007669"/>
    <property type="project" value="TreeGrafter"/>
</dbReference>
<evidence type="ECO:0000256" key="3">
    <source>
        <dbReference type="ARBA" id="ARBA00022737"/>
    </source>
</evidence>
<feature type="disulfide bond" evidence="9">
    <location>
        <begin position="159"/>
        <end position="174"/>
    </location>
</feature>
<evidence type="ECO:0000313" key="10">
    <source>
        <dbReference type="EMBL" id="KAA0202311.1"/>
    </source>
</evidence>
<dbReference type="InterPro" id="IPR023415">
    <property type="entry name" value="LDLR_class-A_CS"/>
</dbReference>
<evidence type="ECO:0000256" key="5">
    <source>
        <dbReference type="ARBA" id="ARBA00023136"/>
    </source>
</evidence>
<evidence type="ECO:0000256" key="9">
    <source>
        <dbReference type="PROSITE-ProRule" id="PRU00124"/>
    </source>
</evidence>
<reference evidence="10" key="3">
    <citation type="submission" date="2019-06" db="EMBL/GenBank/DDBJ databases">
        <authorList>
            <person name="Poynton C."/>
            <person name="Hasenbein S."/>
            <person name="Benoit J.B."/>
            <person name="Sepulveda M.S."/>
            <person name="Poelchau M.F."/>
            <person name="Murali S.C."/>
            <person name="Chen S."/>
            <person name="Glastad K.M."/>
            <person name="Werren J.H."/>
            <person name="Vineis J.H."/>
            <person name="Bowen J.L."/>
            <person name="Friedrich M."/>
            <person name="Jones J."/>
            <person name="Robertson H.M."/>
            <person name="Feyereisen R."/>
            <person name="Mechler-Hickson A."/>
            <person name="Mathers N."/>
            <person name="Lee C.E."/>
            <person name="Colbourne J.K."/>
            <person name="Biales A."/>
            <person name="Johnston J.S."/>
            <person name="Wellborn G.A."/>
            <person name="Rosendale A.J."/>
            <person name="Cridge A.G."/>
            <person name="Munoz-Torres M.C."/>
            <person name="Bain P.A."/>
            <person name="Manny A.R."/>
            <person name="Major K.M."/>
            <person name="Lambert F.N."/>
            <person name="Vulpe C.D."/>
            <person name="Tuck P."/>
            <person name="Blalock B.J."/>
            <person name="Lin Y.-Y."/>
            <person name="Smith M.E."/>
            <person name="Ochoa-Acuna H."/>
            <person name="Chen M.-J.M."/>
            <person name="Childers C.P."/>
            <person name="Qu J."/>
            <person name="Dugan S."/>
            <person name="Lee S.L."/>
            <person name="Chao H."/>
            <person name="Dinh H."/>
            <person name="Han Y."/>
            <person name="Doddapaneni H."/>
            <person name="Worley K.C."/>
            <person name="Muzny D.M."/>
            <person name="Gibbs R.A."/>
            <person name="Richards S."/>
        </authorList>
    </citation>
    <scope>NUCLEOTIDE SEQUENCE</scope>
    <source>
        <strain evidence="10">HAZT.00-mixed</strain>
        <tissue evidence="10">Whole organism</tissue>
    </source>
</reference>
<dbReference type="InterPro" id="IPR051221">
    <property type="entry name" value="LDLR-related"/>
</dbReference>
<gene>
    <name evidence="10" type="ORF">HAZT_HAZT007755</name>
</gene>
<feature type="disulfide bond" evidence="9">
    <location>
        <begin position="38"/>
        <end position="53"/>
    </location>
</feature>
<comment type="caution">
    <text evidence="10">The sequence shown here is derived from an EMBL/GenBank/DDBJ whole genome shotgun (WGS) entry which is preliminary data.</text>
</comment>
<keyword evidence="3" id="KW-0677">Repeat</keyword>
<dbReference type="EMBL" id="JQDR03003861">
    <property type="protein sequence ID" value="KAA0202311.1"/>
    <property type="molecule type" value="Genomic_DNA"/>
</dbReference>
<feature type="disulfide bond" evidence="9">
    <location>
        <begin position="64"/>
        <end position="82"/>
    </location>
</feature>
<keyword evidence="6 9" id="KW-1015">Disulfide bond</keyword>
<keyword evidence="2" id="KW-0812">Transmembrane</keyword>
<keyword evidence="4" id="KW-1133">Transmembrane helix</keyword>
<dbReference type="PROSITE" id="PS50068">
    <property type="entry name" value="LDLRA_2"/>
    <property type="match status" value="4"/>
</dbReference>
<sequence length="200" mass="21846">MSLSPCATAYADCHCPPSTLVCAGPGGGCLCIHRHQRCDGHWDCTYGEDEQRCAKAPCSDGFACQDGQCLLHEQVCDGVEQCSDGADERLCERREPNQHCTQPGQFNCSDGTYCITSKWLCDGDADCKDNSDEENCNECDHNLFFTCRDGTCIEWSWVCDSTKHCPDGSDENTCHSVSTPVCGTGERPCGLSGPCLKERF</sequence>
<dbReference type="Proteomes" id="UP000711488">
    <property type="component" value="Unassembled WGS sequence"/>
</dbReference>
<evidence type="ECO:0000256" key="7">
    <source>
        <dbReference type="ARBA" id="ARBA00023170"/>
    </source>
</evidence>
<keyword evidence="8" id="KW-0325">Glycoprotein</keyword>
<dbReference type="AlphaFoldDB" id="A0A6A0HAR3"/>
<feature type="disulfide bond" evidence="9">
    <location>
        <begin position="76"/>
        <end position="91"/>
    </location>
</feature>
<comment type="subcellular location">
    <subcellularLocation>
        <location evidence="1">Membrane</location>
        <topology evidence="1">Single-pass membrane protein</topology>
    </subcellularLocation>
</comment>
<name>A0A6A0HAR3_HYAAZ</name>
<dbReference type="CDD" id="cd00112">
    <property type="entry name" value="LDLa"/>
    <property type="match status" value="3"/>
</dbReference>
<dbReference type="InterPro" id="IPR002172">
    <property type="entry name" value="LDrepeatLR_classA_rpt"/>
</dbReference>
<reference evidence="10" key="2">
    <citation type="journal article" date="2018" name="Environ. Sci. Technol.">
        <title>The Toxicogenome of Hyalella azteca: A Model for Sediment Ecotoxicology and Evolutionary Toxicology.</title>
        <authorList>
            <person name="Poynton H.C."/>
            <person name="Hasenbein S."/>
            <person name="Benoit J.B."/>
            <person name="Sepulveda M.S."/>
            <person name="Poelchau M.F."/>
            <person name="Hughes D.S.T."/>
            <person name="Murali S.C."/>
            <person name="Chen S."/>
            <person name="Glastad K.M."/>
            <person name="Goodisman M.A.D."/>
            <person name="Werren J.H."/>
            <person name="Vineis J.H."/>
            <person name="Bowen J.L."/>
            <person name="Friedrich M."/>
            <person name="Jones J."/>
            <person name="Robertson H.M."/>
            <person name="Feyereisen R."/>
            <person name="Mechler-Hickson A."/>
            <person name="Mathers N."/>
            <person name="Lee C.E."/>
            <person name="Colbourne J.K."/>
            <person name="Biales A."/>
            <person name="Johnston J.S."/>
            <person name="Wellborn G.A."/>
            <person name="Rosendale A.J."/>
            <person name="Cridge A.G."/>
            <person name="Munoz-Torres M.C."/>
            <person name="Bain P.A."/>
            <person name="Manny A.R."/>
            <person name="Major K.M."/>
            <person name="Lambert F.N."/>
            <person name="Vulpe C.D."/>
            <person name="Tuck P."/>
            <person name="Blalock B.J."/>
            <person name="Lin Y.Y."/>
            <person name="Smith M.E."/>
            <person name="Ochoa-Acuna H."/>
            <person name="Chen M.M."/>
            <person name="Childers C.P."/>
            <person name="Qu J."/>
            <person name="Dugan S."/>
            <person name="Lee S.L."/>
            <person name="Chao H."/>
            <person name="Dinh H."/>
            <person name="Han Y."/>
            <person name="Doddapaneni H."/>
            <person name="Worley K.C."/>
            <person name="Muzny D.M."/>
            <person name="Gibbs R.A."/>
            <person name="Richards S."/>
        </authorList>
    </citation>
    <scope>NUCLEOTIDE SEQUENCE</scope>
    <source>
        <strain evidence="10">HAZT.00-mixed</strain>
        <tissue evidence="10">Whole organism</tissue>
    </source>
</reference>
<dbReference type="PANTHER" id="PTHR22722">
    <property type="entry name" value="LOW-DENSITY LIPOPROTEIN RECEPTOR-RELATED PROTEIN 2-RELATED"/>
    <property type="match status" value="1"/>
</dbReference>
<keyword evidence="7" id="KW-0675">Receptor</keyword>
<dbReference type="GO" id="GO:0005041">
    <property type="term" value="F:low-density lipoprotein particle receptor activity"/>
    <property type="evidence" value="ECO:0007669"/>
    <property type="project" value="TreeGrafter"/>
</dbReference>
<evidence type="ECO:0000256" key="2">
    <source>
        <dbReference type="ARBA" id="ARBA00022692"/>
    </source>
</evidence>
<feature type="disulfide bond" evidence="9">
    <location>
        <begin position="121"/>
        <end position="136"/>
    </location>
</feature>
<protein>
    <submittedName>
        <fullName evidence="10">Uncharacterized protein</fullName>
    </submittedName>
</protein>
<feature type="disulfide bond" evidence="9">
    <location>
        <begin position="147"/>
        <end position="165"/>
    </location>
</feature>
<dbReference type="GO" id="GO:0043235">
    <property type="term" value="C:receptor complex"/>
    <property type="evidence" value="ECO:0007669"/>
    <property type="project" value="TreeGrafter"/>
</dbReference>
<comment type="caution">
    <text evidence="9">Lacks conserved residue(s) required for the propagation of feature annotation.</text>
</comment>
<keyword evidence="5" id="KW-0472">Membrane</keyword>
<dbReference type="Gene3D" id="4.10.400.10">
    <property type="entry name" value="Low-density Lipoprotein Receptor"/>
    <property type="match status" value="4"/>
</dbReference>
<dbReference type="SMART" id="SM00192">
    <property type="entry name" value="LDLa"/>
    <property type="match status" value="4"/>
</dbReference>
<organism evidence="10">
    <name type="scientific">Hyalella azteca</name>
    <name type="common">Amphipod</name>
    <dbReference type="NCBI Taxonomy" id="294128"/>
    <lineage>
        <taxon>Eukaryota</taxon>
        <taxon>Metazoa</taxon>
        <taxon>Ecdysozoa</taxon>
        <taxon>Arthropoda</taxon>
        <taxon>Crustacea</taxon>
        <taxon>Multicrustacea</taxon>
        <taxon>Malacostraca</taxon>
        <taxon>Eumalacostraca</taxon>
        <taxon>Peracarida</taxon>
        <taxon>Amphipoda</taxon>
        <taxon>Senticaudata</taxon>
        <taxon>Talitrida</taxon>
        <taxon>Talitroidea</taxon>
        <taxon>Hyalellidae</taxon>
        <taxon>Hyalella</taxon>
    </lineage>
</organism>
<evidence type="ECO:0000256" key="4">
    <source>
        <dbReference type="ARBA" id="ARBA00022989"/>
    </source>
</evidence>
<evidence type="ECO:0000256" key="1">
    <source>
        <dbReference type="ARBA" id="ARBA00004167"/>
    </source>
</evidence>
<dbReference type="PRINTS" id="PR00261">
    <property type="entry name" value="LDLRECEPTOR"/>
</dbReference>
<accession>A0A6A0HAR3</accession>
<proteinExistence type="predicted"/>